<accession>A0ABR3LBP7</accession>
<gene>
    <name evidence="2" type="ORF">QQF64_020501</name>
</gene>
<dbReference type="PANTHER" id="PTHR34072:SF49">
    <property type="entry name" value="RIBONUCLEASE H"/>
    <property type="match status" value="1"/>
</dbReference>
<dbReference type="Gene3D" id="3.10.20.370">
    <property type="match status" value="1"/>
</dbReference>
<evidence type="ECO:0000313" key="3">
    <source>
        <dbReference type="Proteomes" id="UP001558613"/>
    </source>
</evidence>
<dbReference type="SUPFAM" id="SSF56672">
    <property type="entry name" value="DNA/RNA polymerases"/>
    <property type="match status" value="1"/>
</dbReference>
<protein>
    <recommendedName>
        <fullName evidence="1">Reverse transcriptase/retrotransposon-derived protein RNase H-like domain-containing protein</fullName>
    </recommendedName>
</protein>
<sequence length="328" mass="35835">MNVLKRCYQELFGRLGPVLFESSDVVGAPRFVSQALQYCSNVNTVTNASCEGPVRVRGRRACRIPGGMLKLVPATCSKGFSKGVGLFEPYETGLPAGLLASPAVAQVSRGIAYIPDVLLYPRIKIGHMSSVYVVSLPTGVTEVQPVVATSSAQHAKVRSIIQEQIAALDLSNLSVVEQGQKRISQGFVEAWTEQCQVSFEGLKRKLSTALVLAYADFTRPFILEVDASHSGLGAVLSQDQGDRVRPIAYASCCLRPTERNMTNYSSMKLELVALKWAMAEKFREYLLGQKCIVFTDNNPLSHLTSAKLGAAEQCWAAQLASFDFELRY</sequence>
<keyword evidence="3" id="KW-1185">Reference proteome</keyword>
<evidence type="ECO:0000313" key="2">
    <source>
        <dbReference type="EMBL" id="KAL1249496.1"/>
    </source>
</evidence>
<dbReference type="Proteomes" id="UP001558613">
    <property type="component" value="Unassembled WGS sequence"/>
</dbReference>
<dbReference type="InterPro" id="IPR041577">
    <property type="entry name" value="RT_RNaseH_2"/>
</dbReference>
<dbReference type="InterPro" id="IPR043502">
    <property type="entry name" value="DNA/RNA_pol_sf"/>
</dbReference>
<evidence type="ECO:0000259" key="1">
    <source>
        <dbReference type="Pfam" id="PF17919"/>
    </source>
</evidence>
<name>A0ABR3LBP7_9TELE</name>
<proteinExistence type="predicted"/>
<feature type="domain" description="Reverse transcriptase/retrotransposon-derived protein RNase H-like" evidence="1">
    <location>
        <begin position="191"/>
        <end position="293"/>
    </location>
</feature>
<dbReference type="EMBL" id="JAYMGO010000023">
    <property type="protein sequence ID" value="KAL1249496.1"/>
    <property type="molecule type" value="Genomic_DNA"/>
</dbReference>
<organism evidence="2 3">
    <name type="scientific">Cirrhinus molitorella</name>
    <name type="common">mud carp</name>
    <dbReference type="NCBI Taxonomy" id="172907"/>
    <lineage>
        <taxon>Eukaryota</taxon>
        <taxon>Metazoa</taxon>
        <taxon>Chordata</taxon>
        <taxon>Craniata</taxon>
        <taxon>Vertebrata</taxon>
        <taxon>Euteleostomi</taxon>
        <taxon>Actinopterygii</taxon>
        <taxon>Neopterygii</taxon>
        <taxon>Teleostei</taxon>
        <taxon>Ostariophysi</taxon>
        <taxon>Cypriniformes</taxon>
        <taxon>Cyprinidae</taxon>
        <taxon>Labeoninae</taxon>
        <taxon>Labeonini</taxon>
        <taxon>Cirrhinus</taxon>
    </lineage>
</organism>
<dbReference type="Pfam" id="PF17919">
    <property type="entry name" value="RT_RNaseH_2"/>
    <property type="match status" value="1"/>
</dbReference>
<reference evidence="2 3" key="1">
    <citation type="submission" date="2023-09" db="EMBL/GenBank/DDBJ databases">
        <authorList>
            <person name="Wang M."/>
        </authorList>
    </citation>
    <scope>NUCLEOTIDE SEQUENCE [LARGE SCALE GENOMIC DNA]</scope>
    <source>
        <strain evidence="2">GT-2023</strain>
        <tissue evidence="2">Liver</tissue>
    </source>
</reference>
<dbReference type="PANTHER" id="PTHR34072">
    <property type="entry name" value="ENZYMATIC POLYPROTEIN-RELATED"/>
    <property type="match status" value="1"/>
</dbReference>
<comment type="caution">
    <text evidence="2">The sequence shown here is derived from an EMBL/GenBank/DDBJ whole genome shotgun (WGS) entry which is preliminary data.</text>
</comment>
<dbReference type="CDD" id="cd09274">
    <property type="entry name" value="RNase_HI_RT_Ty3"/>
    <property type="match status" value="1"/>
</dbReference>